<organism evidence="1">
    <name type="scientific">Streptomyces kanamyceticus</name>
    <dbReference type="NCBI Taxonomy" id="1967"/>
    <lineage>
        <taxon>Bacteria</taxon>
        <taxon>Bacillati</taxon>
        <taxon>Actinomycetota</taxon>
        <taxon>Actinomycetes</taxon>
        <taxon>Kitasatosporales</taxon>
        <taxon>Streptomycetaceae</taxon>
        <taxon>Streptomyces</taxon>
    </lineage>
</organism>
<protein>
    <submittedName>
        <fullName evidence="1">Uncharacterized protein</fullName>
    </submittedName>
</protein>
<proteinExistence type="predicted"/>
<accession>Q1EQR1</accession>
<sequence length="108" mass="11774">MGVWARPPLLDWISKLGPRRRDLRELPVDGEVRPGVGDQPPGLTRVALHVHTELARLPAQSCRDGVSTRQSGLTLTWVAQDGPATGHSCCGLRAKPVASLLQRPRSLR</sequence>
<reference evidence="1" key="1">
    <citation type="journal article" date="2006" name="Proc. Natl. Acad. Sci. U.S.A.">
        <title>Amplification of the entire kanamycin biosynthetic gene cluster during empirical strain improvement of Streptomyces kanamyceticus.</title>
        <authorList>
            <person name="Yanai K."/>
            <person name="Murakami T."/>
            <person name="Bibb M."/>
        </authorList>
    </citation>
    <scope>NUCLEOTIDE SEQUENCE</scope>
    <source>
        <strain evidence="1">NBRC 13414</strain>
    </source>
</reference>
<evidence type="ECO:0000313" key="1">
    <source>
        <dbReference type="EMBL" id="BAE95459.1"/>
    </source>
</evidence>
<name>Q1EQR1_STRKN</name>
<dbReference type="EMBL" id="AB254080">
    <property type="protein sequence ID" value="BAE95459.1"/>
    <property type="molecule type" value="Genomic_DNA"/>
</dbReference>
<dbReference type="AlphaFoldDB" id="Q1EQR1"/>